<dbReference type="EMBL" id="KV878209">
    <property type="protein sequence ID" value="OJJ40018.1"/>
    <property type="molecule type" value="Genomic_DNA"/>
</dbReference>
<protein>
    <submittedName>
        <fullName evidence="1">Uncharacterized protein</fullName>
    </submittedName>
</protein>
<reference evidence="2" key="1">
    <citation type="journal article" date="2017" name="Genome Biol.">
        <title>Comparative genomics reveals high biological diversity and specific adaptations in the industrially and medically important fungal genus Aspergillus.</title>
        <authorList>
            <person name="de Vries R.P."/>
            <person name="Riley R."/>
            <person name="Wiebenga A."/>
            <person name="Aguilar-Osorio G."/>
            <person name="Amillis S."/>
            <person name="Uchima C.A."/>
            <person name="Anderluh G."/>
            <person name="Asadollahi M."/>
            <person name="Askin M."/>
            <person name="Barry K."/>
            <person name="Battaglia E."/>
            <person name="Bayram O."/>
            <person name="Benocci T."/>
            <person name="Braus-Stromeyer S.A."/>
            <person name="Caldana C."/>
            <person name="Canovas D."/>
            <person name="Cerqueira G.C."/>
            <person name="Chen F."/>
            <person name="Chen W."/>
            <person name="Choi C."/>
            <person name="Clum A."/>
            <person name="Dos Santos R.A."/>
            <person name="Damasio A.R."/>
            <person name="Diallinas G."/>
            <person name="Emri T."/>
            <person name="Fekete E."/>
            <person name="Flipphi M."/>
            <person name="Freyberg S."/>
            <person name="Gallo A."/>
            <person name="Gournas C."/>
            <person name="Habgood R."/>
            <person name="Hainaut M."/>
            <person name="Harispe M.L."/>
            <person name="Henrissat B."/>
            <person name="Hilden K.S."/>
            <person name="Hope R."/>
            <person name="Hossain A."/>
            <person name="Karabika E."/>
            <person name="Karaffa L."/>
            <person name="Karanyi Z."/>
            <person name="Krasevec N."/>
            <person name="Kuo A."/>
            <person name="Kusch H."/>
            <person name="LaButti K."/>
            <person name="Lagendijk E.L."/>
            <person name="Lapidus A."/>
            <person name="Levasseur A."/>
            <person name="Lindquist E."/>
            <person name="Lipzen A."/>
            <person name="Logrieco A.F."/>
            <person name="MacCabe A."/>
            <person name="Maekelae M.R."/>
            <person name="Malavazi I."/>
            <person name="Melin P."/>
            <person name="Meyer V."/>
            <person name="Mielnichuk N."/>
            <person name="Miskei M."/>
            <person name="Molnar A.P."/>
            <person name="Mule G."/>
            <person name="Ngan C.Y."/>
            <person name="Orejas M."/>
            <person name="Orosz E."/>
            <person name="Ouedraogo J.P."/>
            <person name="Overkamp K.M."/>
            <person name="Park H.-S."/>
            <person name="Perrone G."/>
            <person name="Piumi F."/>
            <person name="Punt P.J."/>
            <person name="Ram A.F."/>
            <person name="Ramon A."/>
            <person name="Rauscher S."/>
            <person name="Record E."/>
            <person name="Riano-Pachon D.M."/>
            <person name="Robert V."/>
            <person name="Roehrig J."/>
            <person name="Ruller R."/>
            <person name="Salamov A."/>
            <person name="Salih N.S."/>
            <person name="Samson R.A."/>
            <person name="Sandor E."/>
            <person name="Sanguinetti M."/>
            <person name="Schuetze T."/>
            <person name="Sepcic K."/>
            <person name="Shelest E."/>
            <person name="Sherlock G."/>
            <person name="Sophianopoulou V."/>
            <person name="Squina F.M."/>
            <person name="Sun H."/>
            <person name="Susca A."/>
            <person name="Todd R.B."/>
            <person name="Tsang A."/>
            <person name="Unkles S.E."/>
            <person name="van de Wiele N."/>
            <person name="van Rossen-Uffink D."/>
            <person name="Oliveira J.V."/>
            <person name="Vesth T.C."/>
            <person name="Visser J."/>
            <person name="Yu J.-H."/>
            <person name="Zhou M."/>
            <person name="Andersen M.R."/>
            <person name="Archer D.B."/>
            <person name="Baker S.E."/>
            <person name="Benoit I."/>
            <person name="Brakhage A.A."/>
            <person name="Braus G.H."/>
            <person name="Fischer R."/>
            <person name="Frisvad J.C."/>
            <person name="Goldman G.H."/>
            <person name="Houbraken J."/>
            <person name="Oakley B."/>
            <person name="Pocsi I."/>
            <person name="Scazzocchio C."/>
            <person name="Seiboth B."/>
            <person name="vanKuyk P.A."/>
            <person name="Wortman J."/>
            <person name="Dyer P.S."/>
            <person name="Grigoriev I.V."/>
        </authorList>
    </citation>
    <scope>NUCLEOTIDE SEQUENCE [LARGE SCALE GENOMIC DNA]</scope>
    <source>
        <strain evidence="2">DTO 134E9</strain>
    </source>
</reference>
<organism evidence="1 2">
    <name type="scientific">Aspergillus wentii DTO 134E9</name>
    <dbReference type="NCBI Taxonomy" id="1073089"/>
    <lineage>
        <taxon>Eukaryota</taxon>
        <taxon>Fungi</taxon>
        <taxon>Dikarya</taxon>
        <taxon>Ascomycota</taxon>
        <taxon>Pezizomycotina</taxon>
        <taxon>Eurotiomycetes</taxon>
        <taxon>Eurotiomycetidae</taxon>
        <taxon>Eurotiales</taxon>
        <taxon>Aspergillaceae</taxon>
        <taxon>Aspergillus</taxon>
        <taxon>Aspergillus subgen. Cremei</taxon>
    </lineage>
</organism>
<accession>A0A1L9RYX6</accession>
<name>A0A1L9RYX6_ASPWE</name>
<proteinExistence type="predicted"/>
<gene>
    <name evidence="1" type="ORF">ASPWEDRAFT_166105</name>
</gene>
<keyword evidence="2" id="KW-1185">Reference proteome</keyword>
<evidence type="ECO:0000313" key="1">
    <source>
        <dbReference type="EMBL" id="OJJ40018.1"/>
    </source>
</evidence>
<dbReference type="VEuPathDB" id="FungiDB:ASPWEDRAFT_166105"/>
<dbReference type="GeneID" id="63745781"/>
<dbReference type="RefSeq" id="XP_040693694.1">
    <property type="nucleotide sequence ID" value="XM_040829933.1"/>
</dbReference>
<dbReference type="AlphaFoldDB" id="A0A1L9RYX6"/>
<evidence type="ECO:0000313" key="2">
    <source>
        <dbReference type="Proteomes" id="UP000184383"/>
    </source>
</evidence>
<sequence length="189" mass="21272">MPSRTPTVQTINTSAMSGTTVRPSITSRSTVHEATVLEESNLPGDAVPESPEGCPTVIFPCNHQTRNLREPYGTFIFKANYNPSDYFYTNYMRYPNKRIPLSRYCVFFDLSCSYSNQHELIADLRLAGSSGEGNIGTVRDRRQGLSVGIEVCGYFYTYGDVHAAANIRLGQLHNMLDRRLVKFVYPLIE</sequence>
<dbReference type="Proteomes" id="UP000184383">
    <property type="component" value="Unassembled WGS sequence"/>
</dbReference>